<organism evidence="3 4">
    <name type="scientific">Derxia gummosa DSM 723</name>
    <dbReference type="NCBI Taxonomy" id="1121388"/>
    <lineage>
        <taxon>Bacteria</taxon>
        <taxon>Pseudomonadati</taxon>
        <taxon>Pseudomonadota</taxon>
        <taxon>Betaproteobacteria</taxon>
        <taxon>Burkholderiales</taxon>
        <taxon>Alcaligenaceae</taxon>
        <taxon>Derxia</taxon>
    </lineage>
</organism>
<evidence type="ECO:0000259" key="2">
    <source>
        <dbReference type="Pfam" id="PF02120"/>
    </source>
</evidence>
<keyword evidence="4" id="KW-0969">Cilium</keyword>
<evidence type="ECO:0000313" key="3">
    <source>
        <dbReference type="Proteomes" id="UP000675920"/>
    </source>
</evidence>
<accession>A0A8B6X874</accession>
<dbReference type="InterPro" id="IPR038610">
    <property type="entry name" value="FliK-like_C_sf"/>
</dbReference>
<feature type="domain" description="Flagellar hook-length control protein-like C-terminal" evidence="2">
    <location>
        <begin position="425"/>
        <end position="504"/>
    </location>
</feature>
<keyword evidence="4" id="KW-0966">Cell projection</keyword>
<evidence type="ECO:0000256" key="1">
    <source>
        <dbReference type="SAM" id="MobiDB-lite"/>
    </source>
</evidence>
<feature type="compositionally biased region" description="Polar residues" evidence="1">
    <location>
        <begin position="1"/>
        <end position="28"/>
    </location>
</feature>
<dbReference type="Proteomes" id="UP000675920">
    <property type="component" value="Unplaced"/>
</dbReference>
<dbReference type="InterPro" id="IPR021136">
    <property type="entry name" value="Flagellar_hook_control-like_C"/>
</dbReference>
<dbReference type="InterPro" id="IPR052563">
    <property type="entry name" value="FliK"/>
</dbReference>
<name>A0A8B6X874_9BURK</name>
<feature type="compositionally biased region" description="Basic and acidic residues" evidence="1">
    <location>
        <begin position="79"/>
        <end position="117"/>
    </location>
</feature>
<dbReference type="RefSeq" id="WP_034412183.1">
    <property type="nucleotide sequence ID" value="NZ_KI519499.1"/>
</dbReference>
<dbReference type="Gene3D" id="3.30.750.140">
    <property type="match status" value="1"/>
</dbReference>
<reference evidence="4" key="1">
    <citation type="submission" date="2025-08" db="UniProtKB">
        <authorList>
            <consortium name="RefSeq"/>
        </authorList>
    </citation>
    <scope>IDENTIFICATION</scope>
</reference>
<feature type="compositionally biased region" description="Gly residues" evidence="1">
    <location>
        <begin position="515"/>
        <end position="533"/>
    </location>
</feature>
<feature type="compositionally biased region" description="Low complexity" evidence="1">
    <location>
        <begin position="207"/>
        <end position="224"/>
    </location>
</feature>
<dbReference type="OrthoDB" id="8679885at2"/>
<keyword evidence="3" id="KW-1185">Reference proteome</keyword>
<dbReference type="PANTHER" id="PTHR37533">
    <property type="entry name" value="FLAGELLAR HOOK-LENGTH CONTROL PROTEIN"/>
    <property type="match status" value="1"/>
</dbReference>
<feature type="region of interest" description="Disordered" evidence="1">
    <location>
        <begin position="1"/>
        <end position="143"/>
    </location>
</feature>
<proteinExistence type="predicted"/>
<dbReference type="AlphaFoldDB" id="A0A8B6X874"/>
<feature type="compositionally biased region" description="Low complexity" evidence="1">
    <location>
        <begin position="64"/>
        <end position="78"/>
    </location>
</feature>
<sequence>MSMTDIRNTATRATGNAQQATSTRNTRGGTPDDGLSFAQVLAGNGVTPPAQPSSQAATQRSPETGPGTARANTGAARGSEARTAEARAREARSTEARSTEARSTEARDSDARADEARASAAQDGTNAGAGPDTGRAAGVTASAAPSANADATASAEASAPRASAATPPAQTVIDTASAATGSTATDNLGTRALLARLAALSGQTADARTTNTSTPAPRATATSDDATRGRPSAIGTEATPAPDANAALLAQLMALAGQNTPAGQNAASPSAKAGAAIAGSGTEPAGKAATLPASLATLLPADDARAFARLDAAPGAATSPTTADALRQALANRAAGGESAASPMRIAPADTGSATPAGPAIPTVAGADAPRAGFAENLAATLAASAGIAPQTAGGITPASGPTASAALAAPVGSDAWGEQLAGQVTRWTLDGIDVAELTLNPKDLGPIQVEIALTDGKAAVHFAAEQAETRAAIDAQMFRLGDSLADAGITLQSGTSGFESQGQAFGFMREQARDGGGARGGNARDGGFGNGNGAESEPAAAITAPVAGQRRSGLDLFA</sequence>
<dbReference type="PANTHER" id="PTHR37533:SF2">
    <property type="entry name" value="FLAGELLAR HOOK-LENGTH CONTROL PROTEIN"/>
    <property type="match status" value="1"/>
</dbReference>
<feature type="region of interest" description="Disordered" evidence="1">
    <location>
        <begin position="202"/>
        <end position="239"/>
    </location>
</feature>
<feature type="region of interest" description="Disordered" evidence="1">
    <location>
        <begin position="513"/>
        <end position="547"/>
    </location>
</feature>
<evidence type="ECO:0000313" key="4">
    <source>
        <dbReference type="RefSeq" id="WP_034412183.1"/>
    </source>
</evidence>
<dbReference type="CDD" id="cd17470">
    <property type="entry name" value="T3SS_Flik_C"/>
    <property type="match status" value="1"/>
</dbReference>
<feature type="compositionally biased region" description="Polar residues" evidence="1">
    <location>
        <begin position="52"/>
        <end position="62"/>
    </location>
</feature>
<keyword evidence="4" id="KW-0282">Flagellum</keyword>
<feature type="region of interest" description="Disordered" evidence="1">
    <location>
        <begin position="334"/>
        <end position="361"/>
    </location>
</feature>
<feature type="region of interest" description="Disordered" evidence="1">
    <location>
        <begin position="150"/>
        <end position="169"/>
    </location>
</feature>
<dbReference type="Pfam" id="PF02120">
    <property type="entry name" value="Flg_hook"/>
    <property type="match status" value="1"/>
</dbReference>
<protein>
    <submittedName>
        <fullName evidence="4">Flagellar hook-length control protein FliK</fullName>
    </submittedName>
</protein>